<keyword evidence="4" id="KW-1185">Reference proteome</keyword>
<protein>
    <submittedName>
        <fullName evidence="3">Uncharacterized protein</fullName>
    </submittedName>
</protein>
<reference evidence="3" key="1">
    <citation type="submission" date="2016-08" db="EMBL/GenBank/DDBJ databases">
        <title>Sequencing, Assembly and Comparative Genomics of S. aureofaciens ATCC 10762.</title>
        <authorList>
            <person name="Gradnigo J.S."/>
            <person name="Johnson N."/>
            <person name="Somerville G.A."/>
        </authorList>
    </citation>
    <scope>NUCLEOTIDE SEQUENCE [LARGE SCALE GENOMIC DNA]</scope>
    <source>
        <strain evidence="3">ATCC 10762</strain>
    </source>
</reference>
<comment type="caution">
    <text evidence="3">The sequence shown here is derived from an EMBL/GenBank/DDBJ whole genome shotgun (WGS) entry which is preliminary data.</text>
</comment>
<evidence type="ECO:0000313" key="3">
    <source>
        <dbReference type="EMBL" id="OEV32721.1"/>
    </source>
</evidence>
<evidence type="ECO:0000256" key="2">
    <source>
        <dbReference type="SAM" id="SignalP"/>
    </source>
</evidence>
<evidence type="ECO:0000313" key="4">
    <source>
        <dbReference type="Proteomes" id="UP000037395"/>
    </source>
</evidence>
<feature type="signal peptide" evidence="2">
    <location>
        <begin position="1"/>
        <end position="20"/>
    </location>
</feature>
<proteinExistence type="predicted"/>
<gene>
    <name evidence="3" type="ORF">HS99_0015795</name>
</gene>
<sequence>MHRRAVRMPFYRGAPGSCWAASTVRCRSAVASRVAAQAAGEGEGVGAFVVEHGELVPDGLPQQGQGRPEPAGGACAAHGGAQGAHVRMLDTGGAVGRVRTGAFVGRIRTVGGQRAQCGPCGRCG</sequence>
<dbReference type="AlphaFoldDB" id="A0A1E7MWB8"/>
<organism evidence="3 4">
    <name type="scientific">Kitasatospora aureofaciens</name>
    <name type="common">Streptomyces aureofaciens</name>
    <dbReference type="NCBI Taxonomy" id="1894"/>
    <lineage>
        <taxon>Bacteria</taxon>
        <taxon>Bacillati</taxon>
        <taxon>Actinomycetota</taxon>
        <taxon>Actinomycetes</taxon>
        <taxon>Kitasatosporales</taxon>
        <taxon>Streptomycetaceae</taxon>
        <taxon>Kitasatospora</taxon>
    </lineage>
</organism>
<evidence type="ECO:0000256" key="1">
    <source>
        <dbReference type="SAM" id="MobiDB-lite"/>
    </source>
</evidence>
<accession>A0A1E7MWB8</accession>
<feature type="region of interest" description="Disordered" evidence="1">
    <location>
        <begin position="56"/>
        <end position="78"/>
    </location>
</feature>
<name>A0A1E7MWB8_KITAU</name>
<keyword evidence="2" id="KW-0732">Signal</keyword>
<feature type="chain" id="PRO_5039713940" evidence="2">
    <location>
        <begin position="21"/>
        <end position="124"/>
    </location>
</feature>
<dbReference type="EMBL" id="JPRF03000087">
    <property type="protein sequence ID" value="OEV32721.1"/>
    <property type="molecule type" value="Genomic_DNA"/>
</dbReference>
<dbReference type="Proteomes" id="UP000037395">
    <property type="component" value="Unassembled WGS sequence"/>
</dbReference>